<feature type="transmembrane region" description="Helical" evidence="1">
    <location>
        <begin position="63"/>
        <end position="83"/>
    </location>
</feature>
<proteinExistence type="predicted"/>
<reference evidence="2" key="1">
    <citation type="journal article" date="2020" name="mSystems">
        <title>Genome- and Community-Level Interaction Insights into Carbon Utilization and Element Cycling Functions of Hydrothermarchaeota in Hydrothermal Sediment.</title>
        <authorList>
            <person name="Zhou Z."/>
            <person name="Liu Y."/>
            <person name="Xu W."/>
            <person name="Pan J."/>
            <person name="Luo Z.H."/>
            <person name="Li M."/>
        </authorList>
    </citation>
    <scope>NUCLEOTIDE SEQUENCE [LARGE SCALE GENOMIC DNA]</scope>
    <source>
        <strain evidence="2">SpSt-26</strain>
    </source>
</reference>
<evidence type="ECO:0000313" key="2">
    <source>
        <dbReference type="EMBL" id="HEH35305.1"/>
    </source>
</evidence>
<accession>A0A7J2TIC8</accession>
<dbReference type="AlphaFoldDB" id="A0A7J2TIC8"/>
<protein>
    <submittedName>
        <fullName evidence="2">Uncharacterized protein</fullName>
    </submittedName>
</protein>
<name>A0A7J2TIC8_ARCFL</name>
<dbReference type="EMBL" id="DSLA01000061">
    <property type="protein sequence ID" value="HEH35305.1"/>
    <property type="molecule type" value="Genomic_DNA"/>
</dbReference>
<keyword evidence="1" id="KW-0812">Transmembrane</keyword>
<gene>
    <name evidence="2" type="ORF">ENP88_03975</name>
</gene>
<keyword evidence="1" id="KW-1133">Transmembrane helix</keyword>
<keyword evidence="1" id="KW-0472">Membrane</keyword>
<comment type="caution">
    <text evidence="2">The sequence shown here is derived from an EMBL/GenBank/DDBJ whole genome shotgun (WGS) entry which is preliminary data.</text>
</comment>
<feature type="transmembrane region" description="Helical" evidence="1">
    <location>
        <begin position="89"/>
        <end position="113"/>
    </location>
</feature>
<evidence type="ECO:0000256" key="1">
    <source>
        <dbReference type="SAM" id="Phobius"/>
    </source>
</evidence>
<sequence>MEIMVPEKVLFETNVYTVENDLKAKTGRVRITEERIVFEGSEEVKIIHIPTIKNLKIQKDNKVGYLISGAVLFFTSLALLSFAPRIDSFISALVFFVLPIGILGVSSLLVYWWKLTKSYFLSLVVEYGKEIKIRSKNFSDLLEIANAIELVRIGAVKKLTQKKNSELRISGYQ</sequence>
<organism evidence="2">
    <name type="scientific">Archaeoglobus fulgidus</name>
    <dbReference type="NCBI Taxonomy" id="2234"/>
    <lineage>
        <taxon>Archaea</taxon>
        <taxon>Methanobacteriati</taxon>
        <taxon>Methanobacteriota</taxon>
        <taxon>Archaeoglobi</taxon>
        <taxon>Archaeoglobales</taxon>
        <taxon>Archaeoglobaceae</taxon>
        <taxon>Archaeoglobus</taxon>
    </lineage>
</organism>